<dbReference type="AlphaFoldDB" id="J3LUA0"/>
<dbReference type="HOGENOM" id="CLU_2516257_0_0_1"/>
<dbReference type="Proteomes" id="UP000006038">
    <property type="component" value="Chromosome 3"/>
</dbReference>
<sequence>MFVNCYHDGIIMISKNPIILGGSRRAANIKRLTKCSKLNQPAYWSHNGRETSNAAFIQNRCRGNGNAVLRWGGYGSTINNCNTKD</sequence>
<proteinExistence type="predicted"/>
<evidence type="ECO:0000313" key="1">
    <source>
        <dbReference type="EnsemblPlants" id="OB03G46260.1"/>
    </source>
</evidence>
<keyword evidence="2" id="KW-1185">Reference proteome</keyword>
<evidence type="ECO:0000313" key="2">
    <source>
        <dbReference type="Proteomes" id="UP000006038"/>
    </source>
</evidence>
<name>J3LUA0_ORYBR</name>
<dbReference type="EnsemblPlants" id="OB03G46260.1">
    <property type="protein sequence ID" value="OB03G46260.1"/>
    <property type="gene ID" value="OB03G46260"/>
</dbReference>
<protein>
    <submittedName>
        <fullName evidence="1">Uncharacterized protein</fullName>
    </submittedName>
</protein>
<accession>J3LUA0</accession>
<organism evidence="1">
    <name type="scientific">Oryza brachyantha</name>
    <name type="common">malo sina</name>
    <dbReference type="NCBI Taxonomy" id="4533"/>
    <lineage>
        <taxon>Eukaryota</taxon>
        <taxon>Viridiplantae</taxon>
        <taxon>Streptophyta</taxon>
        <taxon>Embryophyta</taxon>
        <taxon>Tracheophyta</taxon>
        <taxon>Spermatophyta</taxon>
        <taxon>Magnoliopsida</taxon>
        <taxon>Liliopsida</taxon>
        <taxon>Poales</taxon>
        <taxon>Poaceae</taxon>
        <taxon>BOP clade</taxon>
        <taxon>Oryzoideae</taxon>
        <taxon>Oryzeae</taxon>
        <taxon>Oryzinae</taxon>
        <taxon>Oryza</taxon>
    </lineage>
</organism>
<reference evidence="1" key="2">
    <citation type="submission" date="2013-04" db="UniProtKB">
        <authorList>
            <consortium name="EnsemblPlants"/>
        </authorList>
    </citation>
    <scope>IDENTIFICATION</scope>
</reference>
<dbReference type="Gramene" id="OB03G46260.1">
    <property type="protein sequence ID" value="OB03G46260.1"/>
    <property type="gene ID" value="OB03G46260"/>
</dbReference>
<reference evidence="1" key="1">
    <citation type="journal article" date="2013" name="Nat. Commun.">
        <title>Whole-genome sequencing of Oryza brachyantha reveals mechanisms underlying Oryza genome evolution.</title>
        <authorList>
            <person name="Chen J."/>
            <person name="Huang Q."/>
            <person name="Gao D."/>
            <person name="Wang J."/>
            <person name="Lang Y."/>
            <person name="Liu T."/>
            <person name="Li B."/>
            <person name="Bai Z."/>
            <person name="Luis Goicoechea J."/>
            <person name="Liang C."/>
            <person name="Chen C."/>
            <person name="Zhang W."/>
            <person name="Sun S."/>
            <person name="Liao Y."/>
            <person name="Zhang X."/>
            <person name="Yang L."/>
            <person name="Song C."/>
            <person name="Wang M."/>
            <person name="Shi J."/>
            <person name="Liu G."/>
            <person name="Liu J."/>
            <person name="Zhou H."/>
            <person name="Zhou W."/>
            <person name="Yu Q."/>
            <person name="An N."/>
            <person name="Chen Y."/>
            <person name="Cai Q."/>
            <person name="Wang B."/>
            <person name="Liu B."/>
            <person name="Min J."/>
            <person name="Huang Y."/>
            <person name="Wu H."/>
            <person name="Li Z."/>
            <person name="Zhang Y."/>
            <person name="Yin Y."/>
            <person name="Song W."/>
            <person name="Jiang J."/>
            <person name="Jackson S.A."/>
            <person name="Wing R.A."/>
            <person name="Wang J."/>
            <person name="Chen M."/>
        </authorList>
    </citation>
    <scope>NUCLEOTIDE SEQUENCE [LARGE SCALE GENOMIC DNA]</scope>
    <source>
        <strain evidence="1">cv. IRGC 101232</strain>
    </source>
</reference>